<evidence type="ECO:0000256" key="6">
    <source>
        <dbReference type="ARBA" id="ARBA00029327"/>
    </source>
</evidence>
<feature type="domain" description="FMN hydroxy acid dehydrogenase" evidence="7">
    <location>
        <begin position="5"/>
        <end position="361"/>
    </location>
</feature>
<comment type="cofactor">
    <cofactor evidence="1">
        <name>FMN</name>
        <dbReference type="ChEBI" id="CHEBI:58210"/>
    </cofactor>
</comment>
<gene>
    <name evidence="8" type="ORF">PACLA_8A022250</name>
</gene>
<evidence type="ECO:0000256" key="2">
    <source>
        <dbReference type="ARBA" id="ARBA00013087"/>
    </source>
</evidence>
<evidence type="ECO:0000256" key="1">
    <source>
        <dbReference type="ARBA" id="ARBA00001917"/>
    </source>
</evidence>
<dbReference type="InterPro" id="IPR012133">
    <property type="entry name" value="Alpha-hydoxy_acid_DH_FMN"/>
</dbReference>
<dbReference type="InterPro" id="IPR013785">
    <property type="entry name" value="Aldolase_TIM"/>
</dbReference>
<evidence type="ECO:0000313" key="8">
    <source>
        <dbReference type="EMBL" id="CAB4027003.1"/>
    </source>
</evidence>
<dbReference type="GO" id="GO:0005777">
    <property type="term" value="C:peroxisome"/>
    <property type="evidence" value="ECO:0007669"/>
    <property type="project" value="UniProtKB-ARBA"/>
</dbReference>
<dbReference type="PROSITE" id="PS00557">
    <property type="entry name" value="FMN_HYDROXY_ACID_DH_1"/>
    <property type="match status" value="1"/>
</dbReference>
<evidence type="ECO:0000313" key="9">
    <source>
        <dbReference type="Proteomes" id="UP001152795"/>
    </source>
</evidence>
<evidence type="ECO:0000256" key="5">
    <source>
        <dbReference type="ARBA" id="ARBA00029325"/>
    </source>
</evidence>
<dbReference type="EC" id="1.1.3.15" evidence="2"/>
<reference evidence="8" key="1">
    <citation type="submission" date="2020-04" db="EMBL/GenBank/DDBJ databases">
        <authorList>
            <person name="Alioto T."/>
            <person name="Alioto T."/>
            <person name="Gomez Garrido J."/>
        </authorList>
    </citation>
    <scope>NUCLEOTIDE SEQUENCE</scope>
    <source>
        <strain evidence="8">A484AB</strain>
    </source>
</reference>
<dbReference type="Pfam" id="PF01070">
    <property type="entry name" value="FMN_dh"/>
    <property type="match status" value="1"/>
</dbReference>
<comment type="similarity">
    <text evidence="4">Belongs to the FMN-dependent alpha-hydroxy acid dehydrogenase family.</text>
</comment>
<dbReference type="PROSITE" id="PS51349">
    <property type="entry name" value="FMN_HYDROXY_ACID_DH_2"/>
    <property type="match status" value="1"/>
</dbReference>
<dbReference type="EMBL" id="CACRXK020014539">
    <property type="protein sequence ID" value="CAB4027003.1"/>
    <property type="molecule type" value="Genomic_DNA"/>
</dbReference>
<dbReference type="SUPFAM" id="SSF51395">
    <property type="entry name" value="FMN-linked oxidoreductases"/>
    <property type="match status" value="1"/>
</dbReference>
<proteinExistence type="inferred from homology"/>
<dbReference type="InterPro" id="IPR000262">
    <property type="entry name" value="FMN-dep_DH"/>
</dbReference>
<dbReference type="GO" id="GO:0010181">
    <property type="term" value="F:FMN binding"/>
    <property type="evidence" value="ECO:0007669"/>
    <property type="project" value="InterPro"/>
</dbReference>
<dbReference type="Proteomes" id="UP001152795">
    <property type="component" value="Unassembled WGS sequence"/>
</dbReference>
<keyword evidence="9" id="KW-1185">Reference proteome</keyword>
<dbReference type="CDD" id="cd02809">
    <property type="entry name" value="alpha_hydroxyacid_oxid_FMN"/>
    <property type="match status" value="1"/>
</dbReference>
<dbReference type="GO" id="GO:0003973">
    <property type="term" value="F:(S)-2-hydroxy-acid oxidase activity"/>
    <property type="evidence" value="ECO:0007669"/>
    <property type="project" value="UniProtKB-EC"/>
</dbReference>
<dbReference type="InterPro" id="IPR008259">
    <property type="entry name" value="FMN_hydac_DH_AS"/>
</dbReference>
<dbReference type="Gene3D" id="3.20.20.70">
    <property type="entry name" value="Aldolase class I"/>
    <property type="match status" value="1"/>
</dbReference>
<dbReference type="PIRSF" id="PIRSF000138">
    <property type="entry name" value="Al-hdrx_acd_dh"/>
    <property type="match status" value="1"/>
</dbReference>
<dbReference type="PANTHER" id="PTHR10578:SF149">
    <property type="entry name" value="2-HYDROXYACID OXIDASE 2"/>
    <property type="match status" value="1"/>
</dbReference>
<comment type="catalytic activity">
    <reaction evidence="5">
        <text>a (2S)-2-hydroxycarboxylate + O2 = a 2-oxocarboxylate + H2O2</text>
        <dbReference type="Rhea" id="RHEA:16789"/>
        <dbReference type="ChEBI" id="CHEBI:15379"/>
        <dbReference type="ChEBI" id="CHEBI:16240"/>
        <dbReference type="ChEBI" id="CHEBI:35179"/>
        <dbReference type="ChEBI" id="CHEBI:58123"/>
        <dbReference type="EC" id="1.1.3.15"/>
    </reaction>
    <physiologicalReaction direction="left-to-right" evidence="5">
        <dbReference type="Rhea" id="RHEA:16790"/>
    </physiologicalReaction>
</comment>
<accession>A0A7D9L7I7</accession>
<sequence length="366" mass="39777">MPNHELNHEPVCISDFETFARRHLPKGAFSYYASAANDMQTLGESTAAFKRLRLLPRVLRNVSSIDMSTSILGEKIEVPFCVAPTAMHKLAHPEGELATARASSRMGTCMALSCWSTTSLEDVASSCNGLKWFVLDPITNRDIMANIIKRAEATGYKAIVLTVDIPVVGKRYDGFGGVIGASHFPNVKEAFERENVANVTPDTANRIHNSFVTWDVLIPWVKSVTSLPVVLKGILVVDDANLAVTYGADGIIVSNHGGRQLDGAPATIEVLPEIVSAVGNDIEVYMDGGVRSGSDIFKALALGARAVFVGRPIVWGLAYQGEEGAFKVLNIFKEELKITMALCGCPRLKDILNEMVVHESLYRSKL</sequence>
<name>A0A7D9L7I7_PARCT</name>
<dbReference type="OrthoDB" id="25826at2759"/>
<dbReference type="FunFam" id="3.20.20.70:FF:000056">
    <property type="entry name" value="hydroxyacid oxidase 2"/>
    <property type="match status" value="1"/>
</dbReference>
<organism evidence="8 9">
    <name type="scientific">Paramuricea clavata</name>
    <name type="common">Red gorgonian</name>
    <name type="synonym">Violescent sea-whip</name>
    <dbReference type="NCBI Taxonomy" id="317549"/>
    <lineage>
        <taxon>Eukaryota</taxon>
        <taxon>Metazoa</taxon>
        <taxon>Cnidaria</taxon>
        <taxon>Anthozoa</taxon>
        <taxon>Octocorallia</taxon>
        <taxon>Malacalcyonacea</taxon>
        <taxon>Plexauridae</taxon>
        <taxon>Paramuricea</taxon>
    </lineage>
</organism>
<comment type="caution">
    <text evidence="8">The sequence shown here is derived from an EMBL/GenBank/DDBJ whole genome shotgun (WGS) entry which is preliminary data.</text>
</comment>
<comment type="catalytic activity">
    <reaction evidence="6">
        <text>2-hydroxyoctanoate + O2 = 2-oxooctanoate + H2O2</text>
        <dbReference type="Rhea" id="RHEA:67940"/>
        <dbReference type="ChEBI" id="CHEBI:15379"/>
        <dbReference type="ChEBI" id="CHEBI:16240"/>
        <dbReference type="ChEBI" id="CHEBI:133514"/>
        <dbReference type="ChEBI" id="CHEBI:176689"/>
    </reaction>
    <physiologicalReaction direction="left-to-right" evidence="6">
        <dbReference type="Rhea" id="RHEA:67941"/>
    </physiologicalReaction>
</comment>
<keyword evidence="3" id="KW-0560">Oxidoreductase</keyword>
<evidence type="ECO:0000256" key="4">
    <source>
        <dbReference type="ARBA" id="ARBA00024042"/>
    </source>
</evidence>
<dbReference type="PANTHER" id="PTHR10578">
    <property type="entry name" value="S -2-HYDROXY-ACID OXIDASE-RELATED"/>
    <property type="match status" value="1"/>
</dbReference>
<evidence type="ECO:0000256" key="3">
    <source>
        <dbReference type="ARBA" id="ARBA00023002"/>
    </source>
</evidence>
<protein>
    <recommendedName>
        <fullName evidence="2">(S)-2-hydroxy-acid oxidase</fullName>
        <ecNumber evidence="2">1.1.3.15</ecNumber>
    </recommendedName>
</protein>
<evidence type="ECO:0000259" key="7">
    <source>
        <dbReference type="PROSITE" id="PS51349"/>
    </source>
</evidence>
<dbReference type="InterPro" id="IPR037396">
    <property type="entry name" value="FMN_HAD"/>
</dbReference>
<dbReference type="AlphaFoldDB" id="A0A7D9L7I7"/>